<dbReference type="Proteomes" id="UP000301424">
    <property type="component" value="Segment"/>
</dbReference>
<proteinExistence type="predicted"/>
<evidence type="ECO:0000313" key="1">
    <source>
        <dbReference type="EMBL" id="QBQ74752.1"/>
    </source>
</evidence>
<organism evidence="1 2">
    <name type="scientific">Burkholderia phage BcepSauron</name>
    <dbReference type="NCBI Taxonomy" id="2530033"/>
    <lineage>
        <taxon>Viruses</taxon>
        <taxon>Duplodnaviria</taxon>
        <taxon>Heunggongvirae</taxon>
        <taxon>Uroviricota</taxon>
        <taxon>Caudoviricetes</taxon>
        <taxon>Sarumanvirus</taxon>
        <taxon>Sarumanvirus bcepsauron</taxon>
    </lineage>
</organism>
<sequence>MFGILKKIFGDPEDPTVCAMAYARGRSYALGEFLKVDYNDDAELGPVVDRLQAECCGSFNTTGKEHAFDRGIQAVLDEYYTEQGMP</sequence>
<accession>A0A482MNG4</accession>
<protein>
    <submittedName>
        <fullName evidence="1">Uncharacterized protein</fullName>
    </submittedName>
</protein>
<gene>
    <name evidence="1" type="ORF">BcepSauron_372</name>
</gene>
<keyword evidence="2" id="KW-1185">Reference proteome</keyword>
<evidence type="ECO:0000313" key="2">
    <source>
        <dbReference type="Proteomes" id="UP000301424"/>
    </source>
</evidence>
<name>A0A482MNG4_9CAUD</name>
<dbReference type="EMBL" id="MK552141">
    <property type="protein sequence ID" value="QBQ74752.1"/>
    <property type="molecule type" value="Genomic_DNA"/>
</dbReference>
<reference evidence="1 2" key="1">
    <citation type="submission" date="2019-02" db="EMBL/GenBank/DDBJ databases">
        <title>Complete genome sequence of Burkholderia cenocepacia phage BcepSauron.</title>
        <authorList>
            <person name="Park K."/>
            <person name="Gonzalez C."/>
            <person name="Liu M."/>
            <person name="Gill J."/>
        </authorList>
    </citation>
    <scope>NUCLEOTIDE SEQUENCE [LARGE SCALE GENOMIC DNA]</scope>
</reference>